<dbReference type="PROSITE" id="PS00894">
    <property type="entry name" value="HTH_DEOR_1"/>
    <property type="match status" value="1"/>
</dbReference>
<dbReference type="InterPro" id="IPR057727">
    <property type="entry name" value="WCX_dom"/>
</dbReference>
<dbReference type="Gene3D" id="1.10.10.10">
    <property type="entry name" value="Winged helix-like DNA-binding domain superfamily/Winged helix DNA-binding domain"/>
    <property type="match status" value="1"/>
</dbReference>
<gene>
    <name evidence="5" type="ORF">GCM10007147_31230</name>
</gene>
<dbReference type="GO" id="GO:0003700">
    <property type="term" value="F:DNA-binding transcription factor activity"/>
    <property type="evidence" value="ECO:0007669"/>
    <property type="project" value="InterPro"/>
</dbReference>
<dbReference type="PANTHER" id="PTHR34580:SF3">
    <property type="entry name" value="PROTEIN PAFB"/>
    <property type="match status" value="1"/>
</dbReference>
<accession>A0A918XGL4</accession>
<proteinExistence type="predicted"/>
<dbReference type="RefSeq" id="WP_193518205.1">
    <property type="nucleotide sequence ID" value="NZ_BMXL01000017.1"/>
</dbReference>
<evidence type="ECO:0000256" key="2">
    <source>
        <dbReference type="ARBA" id="ARBA00023125"/>
    </source>
</evidence>
<sequence>MPEPTTARLLRLLSLLQSGPERSGPELAARTGVTVRTVRRDVDRLRALGYPVESVPGATGGYRLDPGGRMPPLLLDDEEAVAVAVGLRTAAQGSVTGIEEASLRALAKLDNVLPSRLRPRVYALQAATVTVSDQDAPTVDHESLAVVASACRARERLRFAYVNHEGGAGRRRVEPQRLVSWWQRWYLVAWDLDRDDWRTFRLDRLREPRPAGQRFPPREDPEGDVALYLQRRLCAHMWTVRARVRVYAPADEISAHGMGVVEPVDEHTCLLSVGGGSVTVLAPWLGSLEADFEVLDPPELAEQVALLARRYARAHG</sequence>
<dbReference type="InterPro" id="IPR026881">
    <property type="entry name" value="WYL_dom"/>
</dbReference>
<dbReference type="InterPro" id="IPR018356">
    <property type="entry name" value="Tscrpt_reg_HTH_DeoR_CS"/>
</dbReference>
<comment type="caution">
    <text evidence="5">The sequence shown here is derived from an EMBL/GenBank/DDBJ whole genome shotgun (WGS) entry which is preliminary data.</text>
</comment>
<keyword evidence="2 5" id="KW-0238">DNA-binding</keyword>
<dbReference type="InterPro" id="IPR028349">
    <property type="entry name" value="PafC-like"/>
</dbReference>
<dbReference type="InterPro" id="IPR001034">
    <property type="entry name" value="DeoR_HTH"/>
</dbReference>
<name>A0A918XGL4_9ACTN</name>
<feature type="domain" description="HTH deoR-type" evidence="4">
    <location>
        <begin position="5"/>
        <end position="60"/>
    </location>
</feature>
<keyword evidence="6" id="KW-1185">Reference proteome</keyword>
<evidence type="ECO:0000313" key="5">
    <source>
        <dbReference type="EMBL" id="GHD29900.1"/>
    </source>
</evidence>
<keyword evidence="3" id="KW-0804">Transcription</keyword>
<keyword evidence="1" id="KW-0805">Transcription regulation</keyword>
<dbReference type="PANTHER" id="PTHR34580">
    <property type="match status" value="1"/>
</dbReference>
<dbReference type="InterPro" id="IPR051534">
    <property type="entry name" value="CBASS_pafABC_assoc_protein"/>
</dbReference>
<evidence type="ECO:0000256" key="3">
    <source>
        <dbReference type="ARBA" id="ARBA00023163"/>
    </source>
</evidence>
<dbReference type="Proteomes" id="UP000654947">
    <property type="component" value="Unassembled WGS sequence"/>
</dbReference>
<dbReference type="GO" id="GO:0003677">
    <property type="term" value="F:DNA binding"/>
    <property type="evidence" value="ECO:0007669"/>
    <property type="project" value="UniProtKB-KW"/>
</dbReference>
<dbReference type="InterPro" id="IPR036390">
    <property type="entry name" value="WH_DNA-bd_sf"/>
</dbReference>
<dbReference type="InterPro" id="IPR013196">
    <property type="entry name" value="HTH_11"/>
</dbReference>
<dbReference type="Pfam" id="PF25583">
    <property type="entry name" value="WCX"/>
    <property type="match status" value="1"/>
</dbReference>
<evidence type="ECO:0000313" key="6">
    <source>
        <dbReference type="Proteomes" id="UP000654947"/>
    </source>
</evidence>
<dbReference type="PIRSF" id="PIRSF016838">
    <property type="entry name" value="PafC"/>
    <property type="match status" value="1"/>
</dbReference>
<dbReference type="Pfam" id="PF08279">
    <property type="entry name" value="HTH_11"/>
    <property type="match status" value="1"/>
</dbReference>
<evidence type="ECO:0000256" key="1">
    <source>
        <dbReference type="ARBA" id="ARBA00023015"/>
    </source>
</evidence>
<protein>
    <submittedName>
        <fullName evidence="5">DNA-binding transcriptional regulator</fullName>
    </submittedName>
</protein>
<dbReference type="Pfam" id="PF13280">
    <property type="entry name" value="WYL"/>
    <property type="match status" value="1"/>
</dbReference>
<dbReference type="AlphaFoldDB" id="A0A918XGL4"/>
<organism evidence="5 6">
    <name type="scientific">Nocardiopsis kunsanensis</name>
    <dbReference type="NCBI Taxonomy" id="141693"/>
    <lineage>
        <taxon>Bacteria</taxon>
        <taxon>Bacillati</taxon>
        <taxon>Actinomycetota</taxon>
        <taxon>Actinomycetes</taxon>
        <taxon>Streptosporangiales</taxon>
        <taxon>Nocardiopsidaceae</taxon>
        <taxon>Nocardiopsis</taxon>
    </lineage>
</organism>
<dbReference type="SUPFAM" id="SSF46785">
    <property type="entry name" value="Winged helix' DNA-binding domain"/>
    <property type="match status" value="1"/>
</dbReference>
<reference evidence="5 6" key="1">
    <citation type="journal article" date="2014" name="Int. J. Syst. Evol. Microbiol.">
        <title>Complete genome sequence of Corynebacterium casei LMG S-19264T (=DSM 44701T), isolated from a smear-ripened cheese.</title>
        <authorList>
            <consortium name="US DOE Joint Genome Institute (JGI-PGF)"/>
            <person name="Walter F."/>
            <person name="Albersmeier A."/>
            <person name="Kalinowski J."/>
            <person name="Ruckert C."/>
        </authorList>
    </citation>
    <scope>NUCLEOTIDE SEQUENCE [LARGE SCALE GENOMIC DNA]</scope>
    <source>
        <strain evidence="5 6">KCTC 19473</strain>
    </source>
</reference>
<dbReference type="InterPro" id="IPR036388">
    <property type="entry name" value="WH-like_DNA-bd_sf"/>
</dbReference>
<dbReference type="EMBL" id="BMXL01000017">
    <property type="protein sequence ID" value="GHD29900.1"/>
    <property type="molecule type" value="Genomic_DNA"/>
</dbReference>
<evidence type="ECO:0000259" key="4">
    <source>
        <dbReference type="PROSITE" id="PS51000"/>
    </source>
</evidence>
<dbReference type="PROSITE" id="PS52050">
    <property type="entry name" value="WYL"/>
    <property type="match status" value="1"/>
</dbReference>
<dbReference type="PROSITE" id="PS51000">
    <property type="entry name" value="HTH_DEOR_2"/>
    <property type="match status" value="1"/>
</dbReference>